<feature type="compositionally biased region" description="Basic and acidic residues" evidence="1">
    <location>
        <begin position="1"/>
        <end position="29"/>
    </location>
</feature>
<reference evidence="2 3" key="1">
    <citation type="submission" date="2020-08" db="EMBL/GenBank/DDBJ databases">
        <title>Bridging the membrane lipid divide: bacteria of the FCB group superphylum have the potential to synthesize archaeal ether lipids.</title>
        <authorList>
            <person name="Villanueva L."/>
            <person name="Von Meijenfeldt F.A.B."/>
            <person name="Westbye A.B."/>
            <person name="Yadav S."/>
            <person name="Hopmans E.C."/>
            <person name="Dutilh B.E."/>
            <person name="Sinninghe Damste J.S."/>
        </authorList>
    </citation>
    <scope>NUCLEOTIDE SEQUENCE [LARGE SCALE GENOMIC DNA]</scope>
    <source>
        <strain evidence="2">NIOZ-UU27</strain>
    </source>
</reference>
<accession>A0A8J6N0P9</accession>
<protein>
    <submittedName>
        <fullName evidence="2">Uncharacterized protein</fullName>
    </submittedName>
</protein>
<dbReference type="AlphaFoldDB" id="A0A8J6N0P9"/>
<evidence type="ECO:0000256" key="1">
    <source>
        <dbReference type="SAM" id="MobiDB-lite"/>
    </source>
</evidence>
<name>A0A8J6N0P9_9DELT</name>
<dbReference type="Proteomes" id="UP000650524">
    <property type="component" value="Unassembled WGS sequence"/>
</dbReference>
<feature type="region of interest" description="Disordered" evidence="1">
    <location>
        <begin position="1"/>
        <end position="56"/>
    </location>
</feature>
<proteinExistence type="predicted"/>
<comment type="caution">
    <text evidence="2">The sequence shown here is derived from an EMBL/GenBank/DDBJ whole genome shotgun (WGS) entry which is preliminary data.</text>
</comment>
<sequence>MPNDSNSKDKKNTKEENEPQSIKNEDQESNKSAPKKKKRTKVLTPAKNRTKCTVCG</sequence>
<dbReference type="EMBL" id="JACNJD010000222">
    <property type="protein sequence ID" value="MBC8177633.1"/>
    <property type="molecule type" value="Genomic_DNA"/>
</dbReference>
<evidence type="ECO:0000313" key="3">
    <source>
        <dbReference type="Proteomes" id="UP000650524"/>
    </source>
</evidence>
<gene>
    <name evidence="2" type="ORF">H8E19_09530</name>
</gene>
<evidence type="ECO:0000313" key="2">
    <source>
        <dbReference type="EMBL" id="MBC8177633.1"/>
    </source>
</evidence>
<organism evidence="2 3">
    <name type="scientific">Candidatus Desulfacyla euxinica</name>
    <dbReference type="NCBI Taxonomy" id="2841693"/>
    <lineage>
        <taxon>Bacteria</taxon>
        <taxon>Deltaproteobacteria</taxon>
        <taxon>Candidatus Desulfacyla</taxon>
    </lineage>
</organism>